<reference evidence="8" key="1">
    <citation type="journal article" date="2019" name="Int. J. Syst. Evol. Microbiol.">
        <title>The Global Catalogue of Microorganisms (GCM) 10K type strain sequencing project: providing services to taxonomists for standard genome sequencing and annotation.</title>
        <authorList>
            <consortium name="The Broad Institute Genomics Platform"/>
            <consortium name="The Broad Institute Genome Sequencing Center for Infectious Disease"/>
            <person name="Wu L."/>
            <person name="Ma J."/>
        </authorList>
    </citation>
    <scope>NUCLEOTIDE SEQUENCE [LARGE SCALE GENOMIC DNA]</scope>
    <source>
        <strain evidence="8">KCTC 42441</strain>
    </source>
</reference>
<keyword evidence="7" id="KW-0449">Lipoprotein</keyword>
<evidence type="ECO:0000313" key="8">
    <source>
        <dbReference type="Proteomes" id="UP001595705"/>
    </source>
</evidence>
<sequence>MSMHRPMTLLLCACAALALAACDRGAPAPVGPDARADATGEPAAPADPAVDEATNNGPAADARAELMASLGAFKGIRSYHATMQVEAQGAKMVSELDFVAPDRFRMTMPGGIGSQTIIGDTMYMQAGGQVIRSKMPAGMTDKWRDPGRLEDAHDGIVVQALGPAILDGKPVRKFLLRQPSADTPADITMWVDANGLPLQVQAVITEPGKAGTSLIRYSRYNDPSIRITPPQ</sequence>
<dbReference type="EMBL" id="JBHRYA010000007">
    <property type="protein sequence ID" value="MFC3716475.1"/>
    <property type="molecule type" value="Genomic_DNA"/>
</dbReference>
<evidence type="ECO:0000256" key="3">
    <source>
        <dbReference type="ARBA" id="ARBA00022729"/>
    </source>
</evidence>
<evidence type="ECO:0000256" key="2">
    <source>
        <dbReference type="ARBA" id="ARBA00022448"/>
    </source>
</evidence>
<keyword evidence="4" id="KW-0653">Protein transport</keyword>
<accession>A0ABV7XJX5</accession>
<keyword evidence="3 6" id="KW-0732">Signal</keyword>
<evidence type="ECO:0000313" key="7">
    <source>
        <dbReference type="EMBL" id="MFC3716475.1"/>
    </source>
</evidence>
<comment type="subunit">
    <text evidence="1">Monomer.</text>
</comment>
<evidence type="ECO:0000256" key="6">
    <source>
        <dbReference type="SAM" id="SignalP"/>
    </source>
</evidence>
<name>A0ABV7XJX5_9GAMM</name>
<feature type="compositionally biased region" description="Low complexity" evidence="5">
    <location>
        <begin position="41"/>
        <end position="53"/>
    </location>
</feature>
<dbReference type="RefSeq" id="WP_386743657.1">
    <property type="nucleotide sequence ID" value="NZ_JBHRYA010000007.1"/>
</dbReference>
<feature type="chain" id="PRO_5045966467" evidence="6">
    <location>
        <begin position="21"/>
        <end position="231"/>
    </location>
</feature>
<proteinExistence type="predicted"/>
<dbReference type="PROSITE" id="PS51257">
    <property type="entry name" value="PROKAR_LIPOPROTEIN"/>
    <property type="match status" value="1"/>
</dbReference>
<organism evidence="7 8">
    <name type="scientific">Luteimonas soli</name>
    <dbReference type="NCBI Taxonomy" id="1648966"/>
    <lineage>
        <taxon>Bacteria</taxon>
        <taxon>Pseudomonadati</taxon>
        <taxon>Pseudomonadota</taxon>
        <taxon>Gammaproteobacteria</taxon>
        <taxon>Lysobacterales</taxon>
        <taxon>Lysobacteraceae</taxon>
        <taxon>Luteimonas</taxon>
    </lineage>
</organism>
<dbReference type="InterPro" id="IPR029046">
    <property type="entry name" value="LolA/LolB/LppX"/>
</dbReference>
<keyword evidence="2" id="KW-0813">Transport</keyword>
<evidence type="ECO:0000256" key="1">
    <source>
        <dbReference type="ARBA" id="ARBA00011245"/>
    </source>
</evidence>
<dbReference type="Proteomes" id="UP001595705">
    <property type="component" value="Unassembled WGS sequence"/>
</dbReference>
<evidence type="ECO:0000256" key="4">
    <source>
        <dbReference type="ARBA" id="ARBA00022927"/>
    </source>
</evidence>
<protein>
    <submittedName>
        <fullName evidence="7">Outer membrane lipoprotein carrier protein LolA</fullName>
    </submittedName>
</protein>
<feature type="signal peptide" evidence="6">
    <location>
        <begin position="1"/>
        <end position="20"/>
    </location>
</feature>
<evidence type="ECO:0000256" key="5">
    <source>
        <dbReference type="SAM" id="MobiDB-lite"/>
    </source>
</evidence>
<dbReference type="SUPFAM" id="SSF89392">
    <property type="entry name" value="Prokaryotic lipoproteins and lipoprotein localization factors"/>
    <property type="match status" value="1"/>
</dbReference>
<gene>
    <name evidence="7" type="ORF">ACFONC_09945</name>
</gene>
<feature type="region of interest" description="Disordered" evidence="5">
    <location>
        <begin position="29"/>
        <end position="56"/>
    </location>
</feature>
<comment type="caution">
    <text evidence="7">The sequence shown here is derived from an EMBL/GenBank/DDBJ whole genome shotgun (WGS) entry which is preliminary data.</text>
</comment>
<dbReference type="Gene3D" id="2.50.20.20">
    <property type="match status" value="1"/>
</dbReference>
<keyword evidence="8" id="KW-1185">Reference proteome</keyword>